<comment type="caution">
    <text evidence="1">The sequence shown here is derived from an EMBL/GenBank/DDBJ whole genome shotgun (WGS) entry which is preliminary data.</text>
</comment>
<dbReference type="RefSeq" id="WP_066752912.1">
    <property type="nucleotide sequence ID" value="NZ_JBHUMB010000005.1"/>
</dbReference>
<dbReference type="EMBL" id="JBHUMB010000005">
    <property type="protein sequence ID" value="MFD2741867.1"/>
    <property type="molecule type" value="Genomic_DNA"/>
</dbReference>
<evidence type="ECO:0000313" key="2">
    <source>
        <dbReference type="Proteomes" id="UP001597418"/>
    </source>
</evidence>
<dbReference type="Pfam" id="PF11236">
    <property type="entry name" value="DUF3037"/>
    <property type="match status" value="1"/>
</dbReference>
<evidence type="ECO:0000313" key="1">
    <source>
        <dbReference type="EMBL" id="MFD2741867.1"/>
    </source>
</evidence>
<protein>
    <submittedName>
        <fullName evidence="1">DUF3037 domain-containing protein</fullName>
    </submittedName>
</protein>
<organism evidence="1 2">
    <name type="scientific">Sphingobacterium populi</name>
    <dbReference type="NCBI Taxonomy" id="1812824"/>
    <lineage>
        <taxon>Bacteria</taxon>
        <taxon>Pseudomonadati</taxon>
        <taxon>Bacteroidota</taxon>
        <taxon>Sphingobacteriia</taxon>
        <taxon>Sphingobacteriales</taxon>
        <taxon>Sphingobacteriaceae</taxon>
        <taxon>Sphingobacterium</taxon>
    </lineage>
</organism>
<sequence>MKVEYEYSIIRFVPRVEREEFINVGILLYCKRKRYAQIRWAVDDTKCKCICLEADIAHLKAHLTSLQKICAGDRDAGQLAQLEQAERVRWITANRSTWIQCAPVHVGLSSDPAETLQQLFNRLVL</sequence>
<gene>
    <name evidence="1" type="ORF">ACFSQ6_00500</name>
</gene>
<accession>A0ABW5UB01</accession>
<dbReference type="InterPro" id="IPR021398">
    <property type="entry name" value="DUF3037"/>
</dbReference>
<reference evidence="2" key="1">
    <citation type="journal article" date="2019" name="Int. J. Syst. Evol. Microbiol.">
        <title>The Global Catalogue of Microorganisms (GCM) 10K type strain sequencing project: providing services to taxonomists for standard genome sequencing and annotation.</title>
        <authorList>
            <consortium name="The Broad Institute Genomics Platform"/>
            <consortium name="The Broad Institute Genome Sequencing Center for Infectious Disease"/>
            <person name="Wu L."/>
            <person name="Ma J."/>
        </authorList>
    </citation>
    <scope>NUCLEOTIDE SEQUENCE [LARGE SCALE GENOMIC DNA]</scope>
    <source>
        <strain evidence="2">KCTC 42247</strain>
    </source>
</reference>
<proteinExistence type="predicted"/>
<name>A0ABW5UB01_9SPHI</name>
<keyword evidence="2" id="KW-1185">Reference proteome</keyword>
<dbReference type="Proteomes" id="UP001597418">
    <property type="component" value="Unassembled WGS sequence"/>
</dbReference>